<reference evidence="2 3" key="1">
    <citation type="submission" date="2018-12" db="EMBL/GenBank/DDBJ databases">
        <title>Complete genome sequencing of Tabrizicola sp. K13M18.</title>
        <authorList>
            <person name="Bae J.-W."/>
        </authorList>
    </citation>
    <scope>NUCLEOTIDE SEQUENCE [LARGE SCALE GENOMIC DNA]</scope>
    <source>
        <strain evidence="2 3">K13M18</strain>
    </source>
</reference>
<evidence type="ECO:0000313" key="2">
    <source>
        <dbReference type="EMBL" id="AZL58107.1"/>
    </source>
</evidence>
<gene>
    <name evidence="2" type="ORF">EI545_04195</name>
</gene>
<evidence type="ECO:0000313" key="3">
    <source>
        <dbReference type="Proteomes" id="UP000282002"/>
    </source>
</evidence>
<keyword evidence="3" id="KW-1185">Reference proteome</keyword>
<evidence type="ECO:0000256" key="1">
    <source>
        <dbReference type="SAM" id="MobiDB-lite"/>
    </source>
</evidence>
<proteinExistence type="predicted"/>
<name>A0A3S8U3C3_9RHOB</name>
<sequence>MQMFQEGRPGEKPDLPSPPDLPVPGEPAEPDVYPDPMPDPQPIPPQDPIPPGPGEVTPPVYGGQRGGFATLS</sequence>
<dbReference type="AlphaFoldDB" id="A0A3S8U3C3"/>
<feature type="compositionally biased region" description="Pro residues" evidence="1">
    <location>
        <begin position="15"/>
        <end position="53"/>
    </location>
</feature>
<dbReference type="EMBL" id="CP034328">
    <property type="protein sequence ID" value="AZL58107.1"/>
    <property type="molecule type" value="Genomic_DNA"/>
</dbReference>
<dbReference type="Proteomes" id="UP000282002">
    <property type="component" value="Chromosome"/>
</dbReference>
<accession>A0A3S8U3C3</accession>
<protein>
    <submittedName>
        <fullName evidence="2">Uncharacterized protein</fullName>
    </submittedName>
</protein>
<organism evidence="2 3">
    <name type="scientific">Tabrizicola piscis</name>
    <dbReference type="NCBI Taxonomy" id="2494374"/>
    <lineage>
        <taxon>Bacteria</taxon>
        <taxon>Pseudomonadati</taxon>
        <taxon>Pseudomonadota</taxon>
        <taxon>Alphaproteobacteria</taxon>
        <taxon>Rhodobacterales</taxon>
        <taxon>Paracoccaceae</taxon>
        <taxon>Tabrizicola</taxon>
    </lineage>
</organism>
<feature type="region of interest" description="Disordered" evidence="1">
    <location>
        <begin position="1"/>
        <end position="72"/>
    </location>
</feature>
<dbReference type="KEGG" id="taw:EI545_04195"/>